<name>A0A1W1YPD9_9SPHI</name>
<dbReference type="AlphaFoldDB" id="A0A1W1YPD9"/>
<proteinExistence type="predicted"/>
<gene>
    <name evidence="2" type="ORF">SAMN04488524_0081</name>
</gene>
<evidence type="ECO:0000313" key="3">
    <source>
        <dbReference type="Proteomes" id="UP000192756"/>
    </source>
</evidence>
<evidence type="ECO:0000313" key="2">
    <source>
        <dbReference type="EMBL" id="SMC37982.1"/>
    </source>
</evidence>
<keyword evidence="3" id="KW-1185">Reference proteome</keyword>
<feature type="region of interest" description="Disordered" evidence="1">
    <location>
        <begin position="1"/>
        <end position="21"/>
    </location>
</feature>
<dbReference type="STRING" id="151894.SAMN04488524_0081"/>
<dbReference type="EMBL" id="FWXT01000001">
    <property type="protein sequence ID" value="SMC37982.1"/>
    <property type="molecule type" value="Genomic_DNA"/>
</dbReference>
<organism evidence="2 3">
    <name type="scientific">Pedobacter africanus</name>
    <dbReference type="NCBI Taxonomy" id="151894"/>
    <lineage>
        <taxon>Bacteria</taxon>
        <taxon>Pseudomonadati</taxon>
        <taxon>Bacteroidota</taxon>
        <taxon>Sphingobacteriia</taxon>
        <taxon>Sphingobacteriales</taxon>
        <taxon>Sphingobacteriaceae</taxon>
        <taxon>Pedobacter</taxon>
    </lineage>
</organism>
<sequence length="50" mass="5593">MPGPVARCRSKKPEVLGTTSGKNGWDYPQTVNFSFNPTNQMYELLQTICS</sequence>
<dbReference type="Proteomes" id="UP000192756">
    <property type="component" value="Unassembled WGS sequence"/>
</dbReference>
<accession>A0A1W1YPD9</accession>
<evidence type="ECO:0000256" key="1">
    <source>
        <dbReference type="SAM" id="MobiDB-lite"/>
    </source>
</evidence>
<reference evidence="3" key="1">
    <citation type="submission" date="2017-04" db="EMBL/GenBank/DDBJ databases">
        <authorList>
            <person name="Varghese N."/>
            <person name="Submissions S."/>
        </authorList>
    </citation>
    <scope>NUCLEOTIDE SEQUENCE [LARGE SCALE GENOMIC DNA]</scope>
    <source>
        <strain evidence="3">DSM 12126</strain>
    </source>
</reference>
<protein>
    <submittedName>
        <fullName evidence="2">Uncharacterized protein</fullName>
    </submittedName>
</protein>